<accession>G6XJI2</accession>
<keyword evidence="2" id="KW-1185">Reference proteome</keyword>
<evidence type="ECO:0000313" key="2">
    <source>
        <dbReference type="Proteomes" id="UP000004949"/>
    </source>
</evidence>
<dbReference type="STRING" id="1088869.GMO_18540"/>
<dbReference type="EMBL" id="AGQV01000005">
    <property type="protein sequence ID" value="EHH68087.1"/>
    <property type="molecule type" value="Genomic_DNA"/>
</dbReference>
<gene>
    <name evidence="1" type="ORF">GMO_18540</name>
</gene>
<comment type="caution">
    <text evidence="1">The sequence shown here is derived from an EMBL/GenBank/DDBJ whole genome shotgun (WGS) entry which is preliminary data.</text>
</comment>
<organism evidence="1 2">
    <name type="scientific">Gluconobacter morbifer G707</name>
    <dbReference type="NCBI Taxonomy" id="1088869"/>
    <lineage>
        <taxon>Bacteria</taxon>
        <taxon>Pseudomonadati</taxon>
        <taxon>Pseudomonadota</taxon>
        <taxon>Alphaproteobacteria</taxon>
        <taxon>Acetobacterales</taxon>
        <taxon>Acetobacteraceae</taxon>
        <taxon>Gluconobacter</taxon>
    </lineage>
</organism>
<reference evidence="1 2" key="1">
    <citation type="submission" date="2011-10" db="EMBL/GenBank/DDBJ databases">
        <title>Genome sequence of Gluconobacter morbifer G707, isolated from Drosophila gut.</title>
        <authorList>
            <person name="Lee W.-J."/>
            <person name="Kim E.-K."/>
        </authorList>
    </citation>
    <scope>NUCLEOTIDE SEQUENCE [LARGE SCALE GENOMIC DNA]</scope>
    <source>
        <strain evidence="1 2">G707</strain>
    </source>
</reference>
<protein>
    <submittedName>
        <fullName evidence="1">Uncharacterized protein</fullName>
    </submittedName>
</protein>
<name>G6XJI2_9PROT</name>
<evidence type="ECO:0000313" key="1">
    <source>
        <dbReference type="EMBL" id="EHH68087.1"/>
    </source>
</evidence>
<proteinExistence type="predicted"/>
<dbReference type="PATRIC" id="fig|1088869.3.peg.1850"/>
<sequence length="70" mass="7862">MLFHQQSLSLTKHSSPDATLTWIKSIQLCATVKPSCHTRCPSPEIRFHHVLVTLHGRYPRPLLTLCGSSP</sequence>
<dbReference type="Proteomes" id="UP000004949">
    <property type="component" value="Unassembled WGS sequence"/>
</dbReference>
<dbReference type="AlphaFoldDB" id="G6XJI2"/>